<feature type="region of interest" description="Disordered" evidence="1">
    <location>
        <begin position="216"/>
        <end position="239"/>
    </location>
</feature>
<feature type="region of interest" description="Disordered" evidence="1">
    <location>
        <begin position="388"/>
        <end position="437"/>
    </location>
</feature>
<proteinExistence type="predicted"/>
<feature type="region of interest" description="Disordered" evidence="1">
    <location>
        <begin position="252"/>
        <end position="279"/>
    </location>
</feature>
<feature type="region of interest" description="Disordered" evidence="1">
    <location>
        <begin position="1"/>
        <end position="22"/>
    </location>
</feature>
<dbReference type="EMBL" id="CP056030">
    <property type="protein sequence ID" value="QKZ07312.1"/>
    <property type="molecule type" value="Genomic_DNA"/>
</dbReference>
<dbReference type="KEGG" id="pez:HWQ56_27430"/>
<protein>
    <submittedName>
        <fullName evidence="3">Flagellar hook-length control protein FliK</fullName>
    </submittedName>
</protein>
<keyword evidence="4" id="KW-1185">Reference proteome</keyword>
<keyword evidence="3" id="KW-0282">Flagellum</keyword>
<evidence type="ECO:0000259" key="2">
    <source>
        <dbReference type="Pfam" id="PF02120"/>
    </source>
</evidence>
<dbReference type="RefSeq" id="WP_176572202.1">
    <property type="nucleotide sequence ID" value="NZ_CP056030.1"/>
</dbReference>
<dbReference type="Gene3D" id="3.30.750.140">
    <property type="match status" value="1"/>
</dbReference>
<name>A0A7D5DBC8_9PSED</name>
<dbReference type="Pfam" id="PF02120">
    <property type="entry name" value="Flg_hook"/>
    <property type="match status" value="1"/>
</dbReference>
<dbReference type="InterPro" id="IPR021136">
    <property type="entry name" value="Flagellar_hook_control-like_C"/>
</dbReference>
<dbReference type="Proteomes" id="UP000509568">
    <property type="component" value="Chromosome"/>
</dbReference>
<dbReference type="PANTHER" id="PTHR37533:SF2">
    <property type="entry name" value="FLAGELLAR HOOK-LENGTH CONTROL PROTEIN"/>
    <property type="match status" value="1"/>
</dbReference>
<dbReference type="InterPro" id="IPR052563">
    <property type="entry name" value="FliK"/>
</dbReference>
<evidence type="ECO:0000313" key="4">
    <source>
        <dbReference type="Proteomes" id="UP000509568"/>
    </source>
</evidence>
<feature type="compositionally biased region" description="Polar residues" evidence="1">
    <location>
        <begin position="388"/>
        <end position="403"/>
    </location>
</feature>
<feature type="compositionally biased region" description="Low complexity" evidence="1">
    <location>
        <begin position="229"/>
        <end position="239"/>
    </location>
</feature>
<sequence>MDITALLASPATASAPGPAATETDGSVFAQALDAAAQAQPVEAITPDTTVALPVAVLETAAEPAMTAATAVPLAEPEMSVTPQGEPPAASVPDEASVPSAIPVAQPAAPAVAANTPAKPQVVASQQPEEIEPPEASLPMVDESQPPENDDGTDSQLQHIRNRMHLIDTAGTPDASTAQAYTQPVSIPLADATPVLAEAPAQAAPAVTVRSTQLPAVTSTTGNPGKAQSAAAVPPTTTVPADTVTDTAVMATATDTPSDGNETGADGDTPSPQPPDTLSAWTPVTGGVVSSEPAPTATGNPTLTAVVGSSQWQSGLSQQVLSLHQRGKHQVDLQLHPADLGPLSISLKQDTSGTQAQFICAHPAVRTAVEQALPQLREALAAQGITLGDTSVSDQPSRQAQREQSPYAPPAASAGAVADEDPSEAQPTPLMTRIDLYT</sequence>
<organism evidence="3 4">
    <name type="scientific">Pseudomonas eucalypticola</name>
    <dbReference type="NCBI Taxonomy" id="2599595"/>
    <lineage>
        <taxon>Bacteria</taxon>
        <taxon>Pseudomonadati</taxon>
        <taxon>Pseudomonadota</taxon>
        <taxon>Gammaproteobacteria</taxon>
        <taxon>Pseudomonadales</taxon>
        <taxon>Pseudomonadaceae</taxon>
        <taxon>Pseudomonas</taxon>
    </lineage>
</organism>
<accession>A0A7D5DBC8</accession>
<dbReference type="AlphaFoldDB" id="A0A7D5DBC8"/>
<reference evidence="3 4" key="1">
    <citation type="submission" date="2020-06" db="EMBL/GenBank/DDBJ databases">
        <title>Pseudomonas eucalypticola sp. nov., an endophyte of Eucalyptus dunnii leaves with biocontrol ability of eucalyptus leaf blight.</title>
        <authorList>
            <person name="Liu Y."/>
            <person name="Song Z."/>
            <person name="Zeng H."/>
            <person name="Lu M."/>
            <person name="Wang X."/>
            <person name="Lian X."/>
            <person name="Zhang Q."/>
        </authorList>
    </citation>
    <scope>NUCLEOTIDE SEQUENCE [LARGE SCALE GENOMIC DNA]</scope>
    <source>
        <strain evidence="3 4">NP-1</strain>
    </source>
</reference>
<feature type="region of interest" description="Disordered" evidence="1">
    <location>
        <begin position="111"/>
        <end position="154"/>
    </location>
</feature>
<dbReference type="PANTHER" id="PTHR37533">
    <property type="entry name" value="FLAGELLAR HOOK-LENGTH CONTROL PROTEIN"/>
    <property type="match status" value="1"/>
</dbReference>
<evidence type="ECO:0000256" key="1">
    <source>
        <dbReference type="SAM" id="MobiDB-lite"/>
    </source>
</evidence>
<dbReference type="CDD" id="cd17470">
    <property type="entry name" value="T3SS_Flik_C"/>
    <property type="match status" value="1"/>
</dbReference>
<keyword evidence="3" id="KW-0969">Cilium</keyword>
<keyword evidence="3" id="KW-0966">Cell projection</keyword>
<dbReference type="InterPro" id="IPR038610">
    <property type="entry name" value="FliK-like_C_sf"/>
</dbReference>
<evidence type="ECO:0000313" key="3">
    <source>
        <dbReference type="EMBL" id="QKZ07312.1"/>
    </source>
</evidence>
<gene>
    <name evidence="3" type="ORF">HWQ56_27430</name>
</gene>
<feature type="domain" description="Flagellar hook-length control protein-like C-terminal" evidence="2">
    <location>
        <begin position="318"/>
        <end position="399"/>
    </location>
</feature>
<feature type="compositionally biased region" description="Low complexity" evidence="1">
    <location>
        <begin position="1"/>
        <end position="21"/>
    </location>
</feature>